<protein>
    <submittedName>
        <fullName evidence="5">Metalloregulator ArsR/SmtB family transcription factor</fullName>
    </submittedName>
</protein>
<name>A0A6P1MBJ2_9BACT</name>
<dbReference type="PROSITE" id="PS50987">
    <property type="entry name" value="HTH_ARSR_2"/>
    <property type="match status" value="1"/>
</dbReference>
<dbReference type="SMART" id="SM00418">
    <property type="entry name" value="HTH_ARSR"/>
    <property type="match status" value="2"/>
</dbReference>
<evidence type="ECO:0000313" key="5">
    <source>
        <dbReference type="EMBL" id="QHI68936.1"/>
    </source>
</evidence>
<sequence>MNPCPTLWKTCRVIANETRLQLLWLLFSKGELTVTQIVTETGMSQPNASNQLKALRETGLIVCRRNKMKVFYRAEANPAAAVVPDILEALRDCYEKSVALKTLIRHATAFTHERRIEIFRALHGTSLTAPALRDATGMSPSALWRHLEKLVRRGYVKEADHAYRIGGAGNTLGRTLLKLAVH</sequence>
<keyword evidence="2" id="KW-0238">DNA-binding</keyword>
<dbReference type="KEGG" id="taer:GT409_05560"/>
<dbReference type="Proteomes" id="UP000464954">
    <property type="component" value="Chromosome"/>
</dbReference>
<proteinExistence type="predicted"/>
<dbReference type="GO" id="GO:0003700">
    <property type="term" value="F:DNA-binding transcription factor activity"/>
    <property type="evidence" value="ECO:0007669"/>
    <property type="project" value="InterPro"/>
</dbReference>
<accession>A0A6P1MBJ2</accession>
<keyword evidence="3" id="KW-0804">Transcription</keyword>
<dbReference type="AlphaFoldDB" id="A0A6P1MBJ2"/>
<dbReference type="PANTHER" id="PTHR43132">
    <property type="entry name" value="ARSENICAL RESISTANCE OPERON REPRESSOR ARSR-RELATED"/>
    <property type="match status" value="1"/>
</dbReference>
<dbReference type="RefSeq" id="WP_160627743.1">
    <property type="nucleotide sequence ID" value="NZ_CP047593.1"/>
</dbReference>
<dbReference type="CDD" id="cd00090">
    <property type="entry name" value="HTH_ARSR"/>
    <property type="match status" value="2"/>
</dbReference>
<evidence type="ECO:0000313" key="6">
    <source>
        <dbReference type="Proteomes" id="UP000464954"/>
    </source>
</evidence>
<organism evidence="5 6">
    <name type="scientific">Tichowtungia aerotolerans</name>
    <dbReference type="NCBI Taxonomy" id="2697043"/>
    <lineage>
        <taxon>Bacteria</taxon>
        <taxon>Pseudomonadati</taxon>
        <taxon>Kiritimatiellota</taxon>
        <taxon>Tichowtungiia</taxon>
        <taxon>Tichowtungiales</taxon>
        <taxon>Tichowtungiaceae</taxon>
        <taxon>Tichowtungia</taxon>
    </lineage>
</organism>
<dbReference type="NCBIfam" id="NF033788">
    <property type="entry name" value="HTH_metalloreg"/>
    <property type="match status" value="1"/>
</dbReference>
<dbReference type="EMBL" id="CP047593">
    <property type="protein sequence ID" value="QHI68936.1"/>
    <property type="molecule type" value="Genomic_DNA"/>
</dbReference>
<keyword evidence="6" id="KW-1185">Reference proteome</keyword>
<evidence type="ECO:0000256" key="2">
    <source>
        <dbReference type="ARBA" id="ARBA00023125"/>
    </source>
</evidence>
<evidence type="ECO:0000259" key="4">
    <source>
        <dbReference type="PROSITE" id="PS50987"/>
    </source>
</evidence>
<dbReference type="Pfam" id="PF25213">
    <property type="entry name" value="HVO_A0261_N"/>
    <property type="match status" value="1"/>
</dbReference>
<dbReference type="InterPro" id="IPR057527">
    <property type="entry name" value="HVO_A0261-like_N"/>
</dbReference>
<keyword evidence="1" id="KW-0805">Transcription regulation</keyword>
<dbReference type="Gene3D" id="1.10.10.10">
    <property type="entry name" value="Winged helix-like DNA-binding domain superfamily/Winged helix DNA-binding domain"/>
    <property type="match status" value="2"/>
</dbReference>
<feature type="domain" description="HTH arsR-type" evidence="4">
    <location>
        <begin position="1"/>
        <end position="94"/>
    </location>
</feature>
<dbReference type="InterPro" id="IPR036390">
    <property type="entry name" value="WH_DNA-bd_sf"/>
</dbReference>
<dbReference type="SUPFAM" id="SSF46785">
    <property type="entry name" value="Winged helix' DNA-binding domain"/>
    <property type="match status" value="2"/>
</dbReference>
<reference evidence="5 6" key="1">
    <citation type="submission" date="2020-01" db="EMBL/GenBank/DDBJ databases">
        <title>Ponticoccus aerotolerans gen. nov., sp. nov., an anaerobic bacterium and proposal of Ponticoccusceae fam. nov., Ponticoccusles ord. nov. and Ponticoccuse classis nov. in the phylum Kiritimatiellaeota.</title>
        <authorList>
            <person name="Zhou L.Y."/>
            <person name="Du Z.J."/>
        </authorList>
    </citation>
    <scope>NUCLEOTIDE SEQUENCE [LARGE SCALE GENOMIC DNA]</scope>
    <source>
        <strain evidence="5 6">S-5007</strain>
    </source>
</reference>
<dbReference type="PANTHER" id="PTHR43132:SF2">
    <property type="entry name" value="ARSENICAL RESISTANCE OPERON REPRESSOR ARSR-RELATED"/>
    <property type="match status" value="1"/>
</dbReference>
<gene>
    <name evidence="5" type="ORF">GT409_05560</name>
</gene>
<dbReference type="InterPro" id="IPR001845">
    <property type="entry name" value="HTH_ArsR_DNA-bd_dom"/>
</dbReference>
<evidence type="ECO:0000256" key="3">
    <source>
        <dbReference type="ARBA" id="ARBA00023163"/>
    </source>
</evidence>
<dbReference type="GO" id="GO:0003677">
    <property type="term" value="F:DNA binding"/>
    <property type="evidence" value="ECO:0007669"/>
    <property type="project" value="UniProtKB-KW"/>
</dbReference>
<dbReference type="PRINTS" id="PR00778">
    <property type="entry name" value="HTHARSR"/>
</dbReference>
<evidence type="ECO:0000256" key="1">
    <source>
        <dbReference type="ARBA" id="ARBA00023015"/>
    </source>
</evidence>
<dbReference type="InterPro" id="IPR036388">
    <property type="entry name" value="WH-like_DNA-bd_sf"/>
</dbReference>
<dbReference type="Pfam" id="PF01022">
    <property type="entry name" value="HTH_5"/>
    <property type="match status" value="1"/>
</dbReference>
<dbReference type="InterPro" id="IPR051011">
    <property type="entry name" value="Metal_resp_trans_reg"/>
</dbReference>
<dbReference type="InterPro" id="IPR011991">
    <property type="entry name" value="ArsR-like_HTH"/>
</dbReference>